<keyword evidence="2" id="KW-0732">Signal</keyword>
<keyword evidence="4" id="KW-1185">Reference proteome</keyword>
<reference evidence="3 4" key="1">
    <citation type="submission" date="2022-02" db="EMBL/GenBank/DDBJ databases">
        <authorList>
            <person name="Min J."/>
        </authorList>
    </citation>
    <scope>NUCLEOTIDE SEQUENCE [LARGE SCALE GENOMIC DNA]</scope>
    <source>
        <strain evidence="3 4">GR10-1</strain>
    </source>
</reference>
<evidence type="ECO:0000256" key="1">
    <source>
        <dbReference type="SAM" id="Phobius"/>
    </source>
</evidence>
<evidence type="ECO:0000256" key="2">
    <source>
        <dbReference type="SAM" id="SignalP"/>
    </source>
</evidence>
<sequence>MRKCIFLLLLFPGLYCFAQPVSVRAFTDKNKVLLGEPFWLTLEIKSLNGAKPPAFKVDSIPHFEFVVRDSFKVTQKGDTTIYHQHYQLTSFDSGRWVIPSFALRKFVKTNSVLVDVVFTENFDPKQPYYDVQEIKGVPFKLDANLEKWWYIIAGLLIILTLIIYLLTAEKRSKPQRTMVSGDTPYKKAIRHLTELKQSKPEEKSFYAQLVEIFRTYVLERTGITSLQQTSNNLVEKIKPLMKDEVKYDSLSQVLYLCDFVKFAKYDPEDSEATSAFEVIEDSIHYIEETVRREPDMSKEVDR</sequence>
<feature type="chain" id="PRO_5046662263" evidence="2">
    <location>
        <begin position="19"/>
        <end position="302"/>
    </location>
</feature>
<dbReference type="RefSeq" id="WP_240826337.1">
    <property type="nucleotide sequence ID" value="NZ_JAKWBL010000001.1"/>
</dbReference>
<comment type="caution">
    <text evidence="3">The sequence shown here is derived from an EMBL/GenBank/DDBJ whole genome shotgun (WGS) entry which is preliminary data.</text>
</comment>
<keyword evidence="1" id="KW-0812">Transmembrane</keyword>
<keyword evidence="1" id="KW-1133">Transmembrane helix</keyword>
<feature type="transmembrane region" description="Helical" evidence="1">
    <location>
        <begin position="148"/>
        <end position="168"/>
    </location>
</feature>
<feature type="signal peptide" evidence="2">
    <location>
        <begin position="1"/>
        <end position="18"/>
    </location>
</feature>
<evidence type="ECO:0000313" key="4">
    <source>
        <dbReference type="Proteomes" id="UP001202248"/>
    </source>
</evidence>
<proteinExistence type="predicted"/>
<accession>A0ABS9SF06</accession>
<organism evidence="3 4">
    <name type="scientific">Niabella ginsengisoli</name>
    <dbReference type="NCBI Taxonomy" id="522298"/>
    <lineage>
        <taxon>Bacteria</taxon>
        <taxon>Pseudomonadati</taxon>
        <taxon>Bacteroidota</taxon>
        <taxon>Chitinophagia</taxon>
        <taxon>Chitinophagales</taxon>
        <taxon>Chitinophagaceae</taxon>
        <taxon>Niabella</taxon>
    </lineage>
</organism>
<gene>
    <name evidence="3" type="ORF">MKP09_02840</name>
</gene>
<evidence type="ECO:0000313" key="3">
    <source>
        <dbReference type="EMBL" id="MCH5596930.1"/>
    </source>
</evidence>
<dbReference type="EMBL" id="JAKWBL010000001">
    <property type="protein sequence ID" value="MCH5596930.1"/>
    <property type="molecule type" value="Genomic_DNA"/>
</dbReference>
<name>A0ABS9SF06_9BACT</name>
<dbReference type="Proteomes" id="UP001202248">
    <property type="component" value="Unassembled WGS sequence"/>
</dbReference>
<protein>
    <submittedName>
        <fullName evidence="3">BatD family protein</fullName>
    </submittedName>
</protein>
<keyword evidence="1" id="KW-0472">Membrane</keyword>